<reference evidence="2 3" key="1">
    <citation type="submission" date="2019-07" db="EMBL/GenBank/DDBJ databases">
        <title>The Draft Genome Sequence of Rhizobium tropici SARCC-755 Associated with Superior Nodulation on Pigeonpea (Cajanus cajan (L.) Millsp.).</title>
        <authorList>
            <person name="Bopape F.L."/>
            <person name="Hassen A.I."/>
            <person name="Swanevelder Z.H."/>
            <person name="Gwata E.T."/>
        </authorList>
    </citation>
    <scope>NUCLEOTIDE SEQUENCE [LARGE SCALE GENOMIC DNA]</scope>
    <source>
        <strain evidence="2 3">SARCC-755</strain>
    </source>
</reference>
<gene>
    <name evidence="2" type="ORF">FP026_07865</name>
</gene>
<dbReference type="Proteomes" id="UP000323608">
    <property type="component" value="Unassembled WGS sequence"/>
</dbReference>
<sequence>MKVSWIVGAAFFLLSMWIAWSAQSWIVGVLGLSWNQEALGQWGDSFGALNALFSAFAFIAVLVTLRQQRADLANQQKQISQDRHDQHMQQFETTFYELLRLLREARDAVEFRHSDEYEIYRVEIRGDSRASALTKGTEAFKQANFEMLFWIKRAEAQNNGPLTAEILADLYTKHIHNRFESSLAPYYRILYTHLMRIKDDAFLSQDQKNGYGNLLRSQLTSHEVALCCYDGLAPFSGSLRSLIIEFRMAKYLSDEFGRRYLNDIYPETTFLGRN</sequence>
<dbReference type="Pfam" id="PF16872">
    <property type="entry name" value="putAbiC"/>
    <property type="match status" value="1"/>
</dbReference>
<dbReference type="RefSeq" id="WP_149634052.1">
    <property type="nucleotide sequence ID" value="NZ_VNIP01000004.1"/>
</dbReference>
<evidence type="ECO:0000313" key="3">
    <source>
        <dbReference type="Proteomes" id="UP000323608"/>
    </source>
</evidence>
<evidence type="ECO:0008006" key="4">
    <source>
        <dbReference type="Google" id="ProtNLM"/>
    </source>
</evidence>
<accession>A0A5B0WAJ6</accession>
<organism evidence="2 3">
    <name type="scientific">Rhizobium tropici</name>
    <dbReference type="NCBI Taxonomy" id="398"/>
    <lineage>
        <taxon>Bacteria</taxon>
        <taxon>Pseudomonadati</taxon>
        <taxon>Pseudomonadota</taxon>
        <taxon>Alphaproteobacteria</taxon>
        <taxon>Hyphomicrobiales</taxon>
        <taxon>Rhizobiaceae</taxon>
        <taxon>Rhizobium/Agrobacterium group</taxon>
        <taxon>Rhizobium</taxon>
    </lineage>
</organism>
<dbReference type="InterPro" id="IPR031709">
    <property type="entry name" value="PutAbiC"/>
</dbReference>
<dbReference type="EMBL" id="VNIP01000004">
    <property type="protein sequence ID" value="KAA1183926.1"/>
    <property type="molecule type" value="Genomic_DNA"/>
</dbReference>
<comment type="caution">
    <text evidence="2">The sequence shown here is derived from an EMBL/GenBank/DDBJ whole genome shotgun (WGS) entry which is preliminary data.</text>
</comment>
<evidence type="ECO:0000256" key="1">
    <source>
        <dbReference type="SAM" id="Phobius"/>
    </source>
</evidence>
<feature type="transmembrane region" description="Helical" evidence="1">
    <location>
        <begin position="45"/>
        <end position="65"/>
    </location>
</feature>
<protein>
    <recommendedName>
        <fullName evidence="4">Phage abortive infection protein</fullName>
    </recommendedName>
</protein>
<evidence type="ECO:0000313" key="2">
    <source>
        <dbReference type="EMBL" id="KAA1183926.1"/>
    </source>
</evidence>
<name>A0A5B0WAJ6_RHITR</name>
<keyword evidence="1" id="KW-1133">Transmembrane helix</keyword>
<proteinExistence type="predicted"/>
<dbReference type="AlphaFoldDB" id="A0A5B0WAJ6"/>
<keyword evidence="1" id="KW-0472">Membrane</keyword>
<dbReference type="OrthoDB" id="7595298at2"/>
<keyword evidence="1" id="KW-0812">Transmembrane</keyword>